<organism evidence="1">
    <name type="scientific">Arundo donax</name>
    <name type="common">Giant reed</name>
    <name type="synonym">Donax arundinaceus</name>
    <dbReference type="NCBI Taxonomy" id="35708"/>
    <lineage>
        <taxon>Eukaryota</taxon>
        <taxon>Viridiplantae</taxon>
        <taxon>Streptophyta</taxon>
        <taxon>Embryophyta</taxon>
        <taxon>Tracheophyta</taxon>
        <taxon>Spermatophyta</taxon>
        <taxon>Magnoliopsida</taxon>
        <taxon>Liliopsida</taxon>
        <taxon>Poales</taxon>
        <taxon>Poaceae</taxon>
        <taxon>PACMAD clade</taxon>
        <taxon>Arundinoideae</taxon>
        <taxon>Arundineae</taxon>
        <taxon>Arundo</taxon>
    </lineage>
</organism>
<sequence length="39" mass="4333">MLPSMLFSSKPNSYSVVLVIFPRESAIVPVRLLSPRIST</sequence>
<reference evidence="1" key="1">
    <citation type="submission" date="2014-09" db="EMBL/GenBank/DDBJ databases">
        <authorList>
            <person name="Magalhaes I.L.F."/>
            <person name="Oliveira U."/>
            <person name="Santos F.R."/>
            <person name="Vidigal T.H.D.A."/>
            <person name="Brescovit A.D."/>
            <person name="Santos A.J."/>
        </authorList>
    </citation>
    <scope>NUCLEOTIDE SEQUENCE</scope>
    <source>
        <tissue evidence="1">Shoot tissue taken approximately 20 cm above the soil surface</tissue>
    </source>
</reference>
<evidence type="ECO:0000313" key="1">
    <source>
        <dbReference type="EMBL" id="JAD30637.1"/>
    </source>
</evidence>
<protein>
    <submittedName>
        <fullName evidence="1">Uncharacterized protein</fullName>
    </submittedName>
</protein>
<accession>A0A0A8Z727</accession>
<reference evidence="1" key="2">
    <citation type="journal article" date="2015" name="Data Brief">
        <title>Shoot transcriptome of the giant reed, Arundo donax.</title>
        <authorList>
            <person name="Barrero R.A."/>
            <person name="Guerrero F.D."/>
            <person name="Moolhuijzen P."/>
            <person name="Goolsby J.A."/>
            <person name="Tidwell J."/>
            <person name="Bellgard S.E."/>
            <person name="Bellgard M.I."/>
        </authorList>
    </citation>
    <scope>NUCLEOTIDE SEQUENCE</scope>
    <source>
        <tissue evidence="1">Shoot tissue taken approximately 20 cm above the soil surface</tissue>
    </source>
</reference>
<proteinExistence type="predicted"/>
<name>A0A0A8Z727_ARUDO</name>
<dbReference type="EMBL" id="GBRH01267258">
    <property type="protein sequence ID" value="JAD30637.1"/>
    <property type="molecule type" value="Transcribed_RNA"/>
</dbReference>
<dbReference type="AlphaFoldDB" id="A0A0A8Z727"/>